<sequence>MVHYSLDPENPTESCKSRGSNLCVDLKNTCKTAQAIEGTHVQEATKDLKEVTLQKPRVPLHRCSGGPGRCARARQWDWTQAWGLKRSAEFLLCVLKNAESNVELKGLGVGSLVIGHIQVSKAPKLQHRVYGAPGWINPPRSSPCHPEMTLTEKEQVVPKSEEEVGHTEDKDIPEETGKQKLMTWELILHEINAEKYRVCKSCSESWKAFESRALV</sequence>
<dbReference type="GO" id="GO:0003735">
    <property type="term" value="F:structural constituent of ribosome"/>
    <property type="evidence" value="ECO:0007669"/>
    <property type="project" value="InterPro"/>
</dbReference>
<reference evidence="8" key="1">
    <citation type="submission" date="2018-10" db="EMBL/GenBank/DDBJ databases">
        <title>De novo assembly of a Great Dane genome.</title>
        <authorList>
            <person name="Kidd J.M."/>
            <person name="Pendleton A.L."/>
            <person name="Shen F."/>
            <person name="Emery S."/>
        </authorList>
    </citation>
    <scope>NUCLEOTIDE SEQUENCE [LARGE SCALE GENOMIC DNA]</scope>
    <source>
        <strain evidence="8">Great Dane</strain>
    </source>
</reference>
<dbReference type="GO" id="GO:0006412">
    <property type="term" value="P:translation"/>
    <property type="evidence" value="ECO:0007669"/>
    <property type="project" value="InterPro"/>
</dbReference>
<name>A0A8C0RUA5_CANLF</name>
<reference evidence="7" key="2">
    <citation type="submission" date="2019-03" db="EMBL/GenBank/DDBJ databases">
        <authorList>
            <person name="Warren W.C."/>
            <person name="Johnson G.S."/>
        </authorList>
    </citation>
    <scope>NUCLEOTIDE SEQUENCE [LARGE SCALE GENOMIC DNA]</scope>
    <source>
        <strain evidence="7">Basenji</strain>
    </source>
</reference>
<dbReference type="AlphaFoldDB" id="A0A8C0RUA5"/>
<comment type="similarity">
    <text evidence="1 6">Belongs to the universal ribosomal protein uL22 family.</text>
</comment>
<keyword evidence="2 6" id="KW-0689">Ribosomal protein</keyword>
<dbReference type="InterPro" id="IPR036394">
    <property type="entry name" value="Ribosomal_uL22_sf"/>
</dbReference>
<dbReference type="Proteomes" id="UP000694542">
    <property type="component" value="Chromosome 34"/>
</dbReference>
<dbReference type="GO" id="GO:0015934">
    <property type="term" value="C:large ribosomal subunit"/>
    <property type="evidence" value="ECO:0007669"/>
    <property type="project" value="InterPro"/>
</dbReference>
<dbReference type="InterPro" id="IPR001063">
    <property type="entry name" value="Ribosomal_uL22"/>
</dbReference>
<dbReference type="Ensembl" id="ENSCAFT00030048482.1">
    <property type="protein sequence ID" value="ENSCAFP00030042433.1"/>
    <property type="gene ID" value="ENSCAFG00030026197.1"/>
</dbReference>
<reference evidence="7" key="3">
    <citation type="submission" date="2025-05" db="UniProtKB">
        <authorList>
            <consortium name="Ensembl"/>
        </authorList>
    </citation>
    <scope>IDENTIFICATION</scope>
</reference>
<evidence type="ECO:0000256" key="6">
    <source>
        <dbReference type="RuleBase" id="RU004005"/>
    </source>
</evidence>
<protein>
    <recommendedName>
        <fullName evidence="4">Large ribosomal subunit protein uL22</fullName>
    </recommendedName>
    <alternativeName>
        <fullName evidence="5">60S ribosomal protein L17</fullName>
    </alternativeName>
</protein>
<evidence type="ECO:0000256" key="1">
    <source>
        <dbReference type="ARBA" id="ARBA00009451"/>
    </source>
</evidence>
<accession>A0A8C0RUA5</accession>
<keyword evidence="3 6" id="KW-0687">Ribonucleoprotein</keyword>
<dbReference type="PANTHER" id="PTHR11593:SF11">
    <property type="entry name" value="LARGE RIBOSOMAL SUBUNIT PROTEIN UL22"/>
    <property type="match status" value="1"/>
</dbReference>
<evidence type="ECO:0000313" key="7">
    <source>
        <dbReference type="Ensembl" id="ENSCAFP00030042433.1"/>
    </source>
</evidence>
<evidence type="ECO:0000256" key="5">
    <source>
        <dbReference type="ARBA" id="ARBA00035325"/>
    </source>
</evidence>
<evidence type="ECO:0000256" key="4">
    <source>
        <dbReference type="ARBA" id="ARBA00035207"/>
    </source>
</evidence>
<dbReference type="NCBIfam" id="TIGR01038">
    <property type="entry name" value="uL22_arch_euk"/>
    <property type="match status" value="1"/>
</dbReference>
<dbReference type="Ensembl" id="ENSCAFT00040020455.1">
    <property type="protein sequence ID" value="ENSCAFP00040017748.1"/>
    <property type="gene ID" value="ENSCAFG00040011087.1"/>
</dbReference>
<dbReference type="PANTHER" id="PTHR11593">
    <property type="entry name" value="60S RIBOSOMAL PROTEIN L17"/>
    <property type="match status" value="1"/>
</dbReference>
<evidence type="ECO:0000313" key="9">
    <source>
        <dbReference type="Proteomes" id="UP000694429"/>
    </source>
</evidence>
<dbReference type="Proteomes" id="UP000694429">
    <property type="component" value="Chromosome 34"/>
</dbReference>
<proteinExistence type="inferred from homology"/>
<evidence type="ECO:0000256" key="2">
    <source>
        <dbReference type="ARBA" id="ARBA00022980"/>
    </source>
</evidence>
<dbReference type="Gene3D" id="3.90.470.10">
    <property type="entry name" value="Ribosomal protein L22/L17"/>
    <property type="match status" value="1"/>
</dbReference>
<organism evidence="7 9">
    <name type="scientific">Canis lupus familiaris</name>
    <name type="common">Dog</name>
    <name type="synonym">Canis familiaris</name>
    <dbReference type="NCBI Taxonomy" id="9615"/>
    <lineage>
        <taxon>Eukaryota</taxon>
        <taxon>Metazoa</taxon>
        <taxon>Chordata</taxon>
        <taxon>Craniata</taxon>
        <taxon>Vertebrata</taxon>
        <taxon>Euteleostomi</taxon>
        <taxon>Mammalia</taxon>
        <taxon>Eutheria</taxon>
        <taxon>Laurasiatheria</taxon>
        <taxon>Carnivora</taxon>
        <taxon>Caniformia</taxon>
        <taxon>Canidae</taxon>
        <taxon>Canis</taxon>
    </lineage>
</organism>
<dbReference type="Pfam" id="PF00237">
    <property type="entry name" value="Ribosomal_L22"/>
    <property type="match status" value="1"/>
</dbReference>
<dbReference type="SUPFAM" id="SSF54843">
    <property type="entry name" value="Ribosomal protein L22"/>
    <property type="match status" value="1"/>
</dbReference>
<evidence type="ECO:0000256" key="3">
    <source>
        <dbReference type="ARBA" id="ARBA00023274"/>
    </source>
</evidence>
<evidence type="ECO:0000313" key="8">
    <source>
        <dbReference type="Ensembl" id="ENSCAFP00040017748.1"/>
    </source>
</evidence>
<dbReference type="InterPro" id="IPR005721">
    <property type="entry name" value="Ribosomal_uL22_euk/arc"/>
</dbReference>